<proteinExistence type="predicted"/>
<dbReference type="InterPro" id="IPR050625">
    <property type="entry name" value="ParA/MinD_ATPase"/>
</dbReference>
<keyword evidence="1 3" id="KW-0547">Nucleotide-binding</keyword>
<dbReference type="Gene3D" id="3.40.50.300">
    <property type="entry name" value="P-loop containing nucleotide triphosphate hydrolases"/>
    <property type="match status" value="1"/>
</dbReference>
<dbReference type="GO" id="GO:0016887">
    <property type="term" value="F:ATP hydrolysis activity"/>
    <property type="evidence" value="ECO:0007669"/>
    <property type="project" value="TreeGrafter"/>
</dbReference>
<dbReference type="InterPro" id="IPR027417">
    <property type="entry name" value="P-loop_NTPase"/>
</dbReference>
<name>A0A5E7FSM6_PSEFL</name>
<evidence type="ECO:0000313" key="4">
    <source>
        <dbReference type="EMBL" id="VVO42185.1"/>
    </source>
</evidence>
<dbReference type="AlphaFoldDB" id="A0A5E7FSM6"/>
<protein>
    <submittedName>
        <fullName evidence="4">Flagellum site-determining protein YlxH</fullName>
    </submittedName>
</protein>
<dbReference type="GO" id="GO:0051782">
    <property type="term" value="P:negative regulation of cell division"/>
    <property type="evidence" value="ECO:0007669"/>
    <property type="project" value="TreeGrafter"/>
</dbReference>
<dbReference type="InterPro" id="IPR033875">
    <property type="entry name" value="FlhG"/>
</dbReference>
<evidence type="ECO:0000256" key="1">
    <source>
        <dbReference type="ARBA" id="ARBA00022741"/>
    </source>
</evidence>
<reference evidence="4 5" key="1">
    <citation type="submission" date="2019-09" db="EMBL/GenBank/DDBJ databases">
        <authorList>
            <person name="Chandra G."/>
            <person name="Truman W A."/>
        </authorList>
    </citation>
    <scope>NUCLEOTIDE SEQUENCE [LARGE SCALE GENOMIC DNA]</scope>
    <source>
        <strain evidence="4">PS833</strain>
    </source>
</reference>
<dbReference type="EMBL" id="CABVHU010000023">
    <property type="protein sequence ID" value="VVO42185.1"/>
    <property type="molecule type" value="Genomic_DNA"/>
</dbReference>
<dbReference type="GO" id="GO:0005524">
    <property type="term" value="F:ATP binding"/>
    <property type="evidence" value="ECO:0007669"/>
    <property type="project" value="UniProtKB-KW"/>
</dbReference>
<feature type="binding site" evidence="3">
    <location>
        <begin position="16"/>
        <end position="23"/>
    </location>
    <ligand>
        <name>ATP</name>
        <dbReference type="ChEBI" id="CHEBI:30616"/>
    </ligand>
</feature>
<dbReference type="Pfam" id="PF10609">
    <property type="entry name" value="ParA"/>
    <property type="match status" value="1"/>
</dbReference>
<dbReference type="PANTHER" id="PTHR43384:SF4">
    <property type="entry name" value="CELLULOSE BIOSYNTHESIS PROTEIN BCSQ-RELATED"/>
    <property type="match status" value="1"/>
</dbReference>
<keyword evidence="2 3" id="KW-0067">ATP-binding</keyword>
<evidence type="ECO:0000313" key="5">
    <source>
        <dbReference type="Proteomes" id="UP000409037"/>
    </source>
</evidence>
<dbReference type="CDD" id="cd02038">
    <property type="entry name" value="FlhG-like"/>
    <property type="match status" value="1"/>
</dbReference>
<dbReference type="PANTHER" id="PTHR43384">
    <property type="entry name" value="SEPTUM SITE-DETERMINING PROTEIN MIND HOMOLOG, CHLOROPLASTIC-RELATED"/>
    <property type="match status" value="1"/>
</dbReference>
<gene>
    <name evidence="4" type="primary">ylxH_2</name>
    <name evidence="4" type="ORF">PS833_05966</name>
</gene>
<evidence type="ECO:0000256" key="3">
    <source>
        <dbReference type="PIRSR" id="PIRSR003092-1"/>
    </source>
</evidence>
<dbReference type="Proteomes" id="UP000409037">
    <property type="component" value="Unassembled WGS sequence"/>
</dbReference>
<dbReference type="InterPro" id="IPR033756">
    <property type="entry name" value="YlxH/NBP35"/>
</dbReference>
<evidence type="ECO:0000256" key="2">
    <source>
        <dbReference type="ARBA" id="ARBA00022840"/>
    </source>
</evidence>
<sequence>MDGVHAVQVIAVTGGKGGVGKTTVAVNLSLALAELGRRVVLLDGDLGLANIDALLGLLPRYTLADLIEGRCTLSDVLMRGPGGVRIVPAASGLQSMVNLSPAQHAGLIQAFSEIGDSLDVLVIDTAAGIGSSVVSFVRAAQEVLLVVCDEPTSITDAYALIKLFNRDYGMNHFRVLANMAQSPQEGRNLFAKLSKVTEHFLDDVTLQYVGAVPYDENVRKAVQKQRAIYENFPRSKCAQAFQAIALKVDAWPLPGSPRGHVEFFLELRIKSSRSRQPSLDSMSGAMGTSAYGW</sequence>
<dbReference type="FunFam" id="3.40.50.300:FF:000158">
    <property type="entry name" value="Site-determining protein"/>
    <property type="match status" value="1"/>
</dbReference>
<dbReference type="PIRSF" id="PIRSF003092">
    <property type="entry name" value="MinD"/>
    <property type="match status" value="1"/>
</dbReference>
<dbReference type="SUPFAM" id="SSF52540">
    <property type="entry name" value="P-loop containing nucleoside triphosphate hydrolases"/>
    <property type="match status" value="1"/>
</dbReference>
<dbReference type="RefSeq" id="WP_150801037.1">
    <property type="nucleotide sequence ID" value="NZ_CABVHU010000023.1"/>
</dbReference>
<dbReference type="OrthoDB" id="9816297at2"/>
<accession>A0A5E7FSM6</accession>
<organism evidence="4 5">
    <name type="scientific">Pseudomonas fluorescens</name>
    <dbReference type="NCBI Taxonomy" id="294"/>
    <lineage>
        <taxon>Bacteria</taxon>
        <taxon>Pseudomonadati</taxon>
        <taxon>Pseudomonadota</taxon>
        <taxon>Gammaproteobacteria</taxon>
        <taxon>Pseudomonadales</taxon>
        <taxon>Pseudomonadaceae</taxon>
        <taxon>Pseudomonas</taxon>
    </lineage>
</organism>
<dbReference type="GO" id="GO:0009898">
    <property type="term" value="C:cytoplasmic side of plasma membrane"/>
    <property type="evidence" value="ECO:0007669"/>
    <property type="project" value="TreeGrafter"/>
</dbReference>
<dbReference type="InterPro" id="IPR025501">
    <property type="entry name" value="MinD_FleN"/>
</dbReference>
<dbReference type="GO" id="GO:0005829">
    <property type="term" value="C:cytosol"/>
    <property type="evidence" value="ECO:0007669"/>
    <property type="project" value="TreeGrafter"/>
</dbReference>